<feature type="compositionally biased region" description="Polar residues" evidence="3">
    <location>
        <begin position="388"/>
        <end position="397"/>
    </location>
</feature>
<feature type="repeat" description="Pumilio" evidence="2">
    <location>
        <begin position="780"/>
        <end position="815"/>
    </location>
</feature>
<dbReference type="SMART" id="SM00025">
    <property type="entry name" value="Pumilio"/>
    <property type="match status" value="8"/>
</dbReference>
<feature type="repeat" description="Pumilio" evidence="2">
    <location>
        <begin position="635"/>
        <end position="670"/>
    </location>
</feature>
<dbReference type="InterPro" id="IPR033133">
    <property type="entry name" value="PUM-HD"/>
</dbReference>
<sequence>MAGAEDMPLGGMELELWENAFYFTFKTTLGTGVSKTPLSYCTNSPFRRASYSACRADLYCATSLSSPSMENINPTTDNHTSSEDRKKSPPAFLDLADSAARLGTNMPDMSARVELRRLEHERQRALQRKLFEDQMRALEEQQAQELLTIPFEAGGNAGVQHLAVSAPTTPPRVSANLAGEVYGIGRNGRISVDAESLSKAVGTVADKRKSVTYAPIINLSPDLATAPMGNGHSFSRSAGAKSMPASRRTSASSHDEDLASHLQGLSLAGERSTGASPAPATVSASVLLRSNSRFNDDEGARYASTYNAGMMLDEQLDQEMHNAMRNLPTSDDDKYHGNFGNKVSNSSAALDLAHLSQQTREKSAEWPHFNGNSRGPDGVASRTDRRTVTNPSLSVSTTHDDFSVKPLAGNISASSTPLVVEPPQLSQFPGSLSRRGSPPGLLDSLSTTTRSVPTTPLGLPTTTAHLLKTGGPLTPDLQSLSARIGTPGSQKLGDSASEIQASLSRLSPGSFENYTNMQSSPDDYGLDSPYSLGGSTDGGRYNPSLYPHQTAPRYSLGIGARSASASSPQDGKMNGLHGPKHRREIDREFNRFAGTRLEDLQGEIPTLCKDQHGCRYLQKKLEEGLPDHRDMIFRETFNHFHELMTDPFGNYLCQKLLEFATDEQRNLICESVAQELVNISLNMHGTRAVQKMIDFLSTRRQIHSIILALSLHVVALIKDLNGNHVIQKCLNKLAPEDNQFIYNAVAANCVEVATHRHGCCVLQRCIDHASEHQRIQLVNEITYNALTLVQDPYGNYVVQYILDLNDSRFSDAVIRQFQGNVCALSVQKFSSNVIEKCVRVAEHSTRKLLIDELLNRSRLEKLLRDSYGNYCVQTALDYAEPAQRALLVEGIRPVLPLIRNTPYGKRIQNKLQREAQSIEYGSYSNPNHIMNMTLNNQGMSPAHPSRHLSQGLQANISDLYGNGSNLYGLPQAQTGFTQAHLATPLHALQPQSIDGYVLQNASSQGTHNSFNGASFTNRSTFGYGM</sequence>
<dbReference type="InterPro" id="IPR011989">
    <property type="entry name" value="ARM-like"/>
</dbReference>
<feature type="repeat" description="Pumilio" evidence="2">
    <location>
        <begin position="852"/>
        <end position="889"/>
    </location>
</feature>
<feature type="repeat" description="Pumilio" evidence="2">
    <location>
        <begin position="744"/>
        <end position="779"/>
    </location>
</feature>
<reference evidence="5 6" key="1">
    <citation type="journal article" name="Sci. Rep.">
        <title>Telomere-to-telomere assembled and centromere annotated genomes of the two main subspecies of the button mushroom Agaricus bisporus reveal especially polymorphic chromosome ends.</title>
        <authorList>
            <person name="Sonnenberg A.S.M."/>
            <person name="Sedaghat-Telgerd N."/>
            <person name="Lavrijssen B."/>
            <person name="Ohm R.A."/>
            <person name="Hendrickx P.M."/>
            <person name="Scholtmeijer K."/>
            <person name="Baars J.J.P."/>
            <person name="van Peer A."/>
        </authorList>
    </citation>
    <scope>NUCLEOTIDE SEQUENCE [LARGE SCALE GENOMIC DNA]</scope>
    <source>
        <strain evidence="5 6">H119_p4</strain>
    </source>
</reference>
<dbReference type="PANTHER" id="PTHR12537:SF13">
    <property type="entry name" value="PUMILIO HOMOLOGY DOMAIN FAMILY MEMBER 4"/>
    <property type="match status" value="1"/>
</dbReference>
<feature type="repeat" description="Pumilio" evidence="2">
    <location>
        <begin position="599"/>
        <end position="634"/>
    </location>
</feature>
<protein>
    <recommendedName>
        <fullName evidence="4">PUM-HD domain-containing protein</fullName>
    </recommendedName>
</protein>
<name>A0A8H7FBD1_AGABI</name>
<dbReference type="PROSITE" id="PS50302">
    <property type="entry name" value="PUM"/>
    <property type="match status" value="8"/>
</dbReference>
<gene>
    <name evidence="5" type="ORF">Agabi119p4_696</name>
</gene>
<dbReference type="InterPro" id="IPR001313">
    <property type="entry name" value="Pumilio_RNA-bd_rpt"/>
</dbReference>
<dbReference type="FunFam" id="1.25.10.10:FF:000237">
    <property type="entry name" value="Pumilio homolog 9"/>
    <property type="match status" value="1"/>
</dbReference>
<evidence type="ECO:0000313" key="5">
    <source>
        <dbReference type="EMBL" id="KAF7784531.1"/>
    </source>
</evidence>
<dbReference type="GO" id="GO:0003729">
    <property type="term" value="F:mRNA binding"/>
    <property type="evidence" value="ECO:0007669"/>
    <property type="project" value="TreeGrafter"/>
</dbReference>
<evidence type="ECO:0000259" key="4">
    <source>
        <dbReference type="PROSITE" id="PS50303"/>
    </source>
</evidence>
<dbReference type="CDD" id="cd07920">
    <property type="entry name" value="Pumilio"/>
    <property type="match status" value="1"/>
</dbReference>
<feature type="compositionally biased region" description="Polar residues" evidence="3">
    <location>
        <begin position="67"/>
        <end position="79"/>
    </location>
</feature>
<feature type="repeat" description="Pumilio" evidence="2">
    <location>
        <begin position="708"/>
        <end position="743"/>
    </location>
</feature>
<dbReference type="GO" id="GO:0010608">
    <property type="term" value="P:post-transcriptional regulation of gene expression"/>
    <property type="evidence" value="ECO:0007669"/>
    <property type="project" value="TreeGrafter"/>
</dbReference>
<feature type="region of interest" description="Disordered" evidence="3">
    <location>
        <begin position="468"/>
        <end position="496"/>
    </location>
</feature>
<feature type="repeat" description="Pumilio" evidence="2">
    <location>
        <begin position="816"/>
        <end position="851"/>
    </location>
</feature>
<evidence type="ECO:0000256" key="3">
    <source>
        <dbReference type="SAM" id="MobiDB-lite"/>
    </source>
</evidence>
<dbReference type="InterPro" id="IPR033712">
    <property type="entry name" value="Pumilio_RNA-bd"/>
</dbReference>
<feature type="region of interest" description="Disordered" evidence="3">
    <location>
        <begin position="67"/>
        <end position="90"/>
    </location>
</feature>
<dbReference type="Pfam" id="PF00806">
    <property type="entry name" value="PUF"/>
    <property type="match status" value="8"/>
</dbReference>
<keyword evidence="1" id="KW-0677">Repeat</keyword>
<evidence type="ECO:0000256" key="1">
    <source>
        <dbReference type="ARBA" id="ARBA00022737"/>
    </source>
</evidence>
<dbReference type="AlphaFoldDB" id="A0A8H7FBD1"/>
<comment type="caution">
    <text evidence="5">The sequence shown here is derived from an EMBL/GenBank/DDBJ whole genome shotgun (WGS) entry which is preliminary data.</text>
</comment>
<dbReference type="PANTHER" id="PTHR12537">
    <property type="entry name" value="RNA BINDING PROTEIN PUMILIO-RELATED"/>
    <property type="match status" value="1"/>
</dbReference>
<dbReference type="EMBL" id="JABXXO010000001">
    <property type="protein sequence ID" value="KAF7784531.1"/>
    <property type="molecule type" value="Genomic_DNA"/>
</dbReference>
<organism evidence="5 6">
    <name type="scientific">Agaricus bisporus var. burnettii</name>
    <dbReference type="NCBI Taxonomy" id="192524"/>
    <lineage>
        <taxon>Eukaryota</taxon>
        <taxon>Fungi</taxon>
        <taxon>Dikarya</taxon>
        <taxon>Basidiomycota</taxon>
        <taxon>Agaricomycotina</taxon>
        <taxon>Agaricomycetes</taxon>
        <taxon>Agaricomycetidae</taxon>
        <taxon>Agaricales</taxon>
        <taxon>Agaricineae</taxon>
        <taxon>Agaricaceae</taxon>
        <taxon>Agaricus</taxon>
    </lineage>
</organism>
<feature type="region of interest" description="Disordered" evidence="3">
    <location>
        <begin position="226"/>
        <end position="258"/>
    </location>
</feature>
<dbReference type="SUPFAM" id="SSF48371">
    <property type="entry name" value="ARM repeat"/>
    <property type="match status" value="1"/>
</dbReference>
<accession>A0A8H7FBD1</accession>
<feature type="domain" description="PUM-HD" evidence="4">
    <location>
        <begin position="577"/>
        <end position="915"/>
    </location>
</feature>
<proteinExistence type="predicted"/>
<dbReference type="Gene3D" id="1.25.10.10">
    <property type="entry name" value="Leucine-rich Repeat Variant"/>
    <property type="match status" value="1"/>
</dbReference>
<feature type="repeat" description="Pumilio" evidence="2">
    <location>
        <begin position="671"/>
        <end position="707"/>
    </location>
</feature>
<dbReference type="InterPro" id="IPR016024">
    <property type="entry name" value="ARM-type_fold"/>
</dbReference>
<dbReference type="Proteomes" id="UP000629468">
    <property type="component" value="Unassembled WGS sequence"/>
</dbReference>
<dbReference type="PROSITE" id="PS50303">
    <property type="entry name" value="PUM_HD"/>
    <property type="match status" value="1"/>
</dbReference>
<feature type="region of interest" description="Disordered" evidence="3">
    <location>
        <begin position="561"/>
        <end position="580"/>
    </location>
</feature>
<dbReference type="GO" id="GO:0005737">
    <property type="term" value="C:cytoplasm"/>
    <property type="evidence" value="ECO:0007669"/>
    <property type="project" value="TreeGrafter"/>
</dbReference>
<feature type="region of interest" description="Disordered" evidence="3">
    <location>
        <begin position="356"/>
        <end position="401"/>
    </location>
</feature>
<evidence type="ECO:0000313" key="6">
    <source>
        <dbReference type="Proteomes" id="UP000629468"/>
    </source>
</evidence>
<evidence type="ECO:0000256" key="2">
    <source>
        <dbReference type="PROSITE-ProRule" id="PRU00317"/>
    </source>
</evidence>